<keyword evidence="6" id="KW-1185">Reference proteome</keyword>
<keyword evidence="7" id="KW-0675">Receptor</keyword>
<dbReference type="InterPro" id="IPR033989">
    <property type="entry name" value="CD209-like_CTLD"/>
</dbReference>
<evidence type="ECO:0000313" key="6">
    <source>
        <dbReference type="Proteomes" id="UP001652741"/>
    </source>
</evidence>
<reference evidence="7" key="1">
    <citation type="submission" date="2025-08" db="UniProtKB">
        <authorList>
            <consortium name="RefSeq"/>
        </authorList>
    </citation>
    <scope>IDENTIFICATION</scope>
</reference>
<dbReference type="RefSeq" id="XP_045577354.1">
    <property type="nucleotide sequence ID" value="XM_045721398.1"/>
</dbReference>
<name>A0ABM3F208_SALSA</name>
<evidence type="ECO:0000256" key="3">
    <source>
        <dbReference type="SAM" id="Coils"/>
    </source>
</evidence>
<dbReference type="SUPFAM" id="SSF56436">
    <property type="entry name" value="C-type lectin-like"/>
    <property type="match status" value="1"/>
</dbReference>
<dbReference type="Pfam" id="PF00059">
    <property type="entry name" value="Lectin_C"/>
    <property type="match status" value="1"/>
</dbReference>
<dbReference type="InterPro" id="IPR016186">
    <property type="entry name" value="C-type_lectin-like/link_sf"/>
</dbReference>
<gene>
    <name evidence="7" type="primary">asgr1a</name>
</gene>
<dbReference type="CDD" id="cd03590">
    <property type="entry name" value="CLECT_DC-SIGN_like"/>
    <property type="match status" value="1"/>
</dbReference>
<evidence type="ECO:0000256" key="1">
    <source>
        <dbReference type="ARBA" id="ARBA00022734"/>
    </source>
</evidence>
<keyword evidence="4" id="KW-0812">Transmembrane</keyword>
<feature type="transmembrane region" description="Helical" evidence="4">
    <location>
        <begin position="55"/>
        <end position="76"/>
    </location>
</feature>
<dbReference type="InterPro" id="IPR001304">
    <property type="entry name" value="C-type_lectin-like"/>
</dbReference>
<dbReference type="PROSITE" id="PS50041">
    <property type="entry name" value="C_TYPE_LECTIN_2"/>
    <property type="match status" value="1"/>
</dbReference>
<keyword evidence="1" id="KW-0430">Lectin</keyword>
<keyword evidence="2" id="KW-1015">Disulfide bond</keyword>
<dbReference type="Proteomes" id="UP001652741">
    <property type="component" value="Chromosome ssa07"/>
</dbReference>
<evidence type="ECO:0000313" key="7">
    <source>
        <dbReference type="RefSeq" id="XP_045577354.1"/>
    </source>
</evidence>
<keyword evidence="4" id="KW-1133">Transmembrane helix</keyword>
<dbReference type="InterPro" id="IPR050111">
    <property type="entry name" value="C-type_lectin/snaclec_domain"/>
</dbReference>
<organism evidence="6 7">
    <name type="scientific">Salmo salar</name>
    <name type="common">Atlantic salmon</name>
    <dbReference type="NCBI Taxonomy" id="8030"/>
    <lineage>
        <taxon>Eukaryota</taxon>
        <taxon>Metazoa</taxon>
        <taxon>Chordata</taxon>
        <taxon>Craniata</taxon>
        <taxon>Vertebrata</taxon>
        <taxon>Euteleostomi</taxon>
        <taxon>Actinopterygii</taxon>
        <taxon>Neopterygii</taxon>
        <taxon>Teleostei</taxon>
        <taxon>Protacanthopterygii</taxon>
        <taxon>Salmoniformes</taxon>
        <taxon>Salmonidae</taxon>
        <taxon>Salmoninae</taxon>
        <taxon>Salmo</taxon>
    </lineage>
</organism>
<feature type="domain" description="C-type lectin" evidence="5">
    <location>
        <begin position="182"/>
        <end position="300"/>
    </location>
</feature>
<sequence length="307" mass="34342">MKEAVEPGSVQGSVVMTTEYQDDFQNTDTSDNRAFWTREPESRLGLVPRSGRGRWMWAGPVLSAFFLLALIIFVSVSNRKTDSRFSSVEKSVGNLSSAVQTVTTTLQQSKASEAELQKEIVRQKITMEMTERKLDSVSESVKELDQVESLRSAVAVLKCSINRVLHNVTASGCCPLGWVLSGSSSCYFFSSDGLPWNQARDFCTNYNAHLAVLKTKQDWDFVTGGTKPLFFWIGLSDERTGDWEWVDGSPYIMDRSQWKPGQPDNWKGHGLGGTEDCAMIHANGQLNDDHCSRSYRYVCQGHTLTHT</sequence>
<dbReference type="SMART" id="SM00034">
    <property type="entry name" value="CLECT"/>
    <property type="match status" value="1"/>
</dbReference>
<evidence type="ECO:0000259" key="5">
    <source>
        <dbReference type="PROSITE" id="PS50041"/>
    </source>
</evidence>
<dbReference type="Gene3D" id="3.10.100.10">
    <property type="entry name" value="Mannose-Binding Protein A, subunit A"/>
    <property type="match status" value="1"/>
</dbReference>
<dbReference type="PANTHER" id="PTHR22803">
    <property type="entry name" value="MANNOSE, PHOSPHOLIPASE, LECTIN RECEPTOR RELATED"/>
    <property type="match status" value="1"/>
</dbReference>
<proteinExistence type="predicted"/>
<evidence type="ECO:0000256" key="4">
    <source>
        <dbReference type="SAM" id="Phobius"/>
    </source>
</evidence>
<dbReference type="InterPro" id="IPR018378">
    <property type="entry name" value="C-type_lectin_CS"/>
</dbReference>
<dbReference type="PROSITE" id="PS00615">
    <property type="entry name" value="C_TYPE_LECTIN_1"/>
    <property type="match status" value="1"/>
</dbReference>
<protein>
    <submittedName>
        <fullName evidence="7">Asialoglycoprotein receptor 1</fullName>
    </submittedName>
</protein>
<feature type="coiled-coil region" evidence="3">
    <location>
        <begin position="113"/>
        <end position="147"/>
    </location>
</feature>
<dbReference type="InterPro" id="IPR016187">
    <property type="entry name" value="CTDL_fold"/>
</dbReference>
<evidence type="ECO:0000256" key="2">
    <source>
        <dbReference type="ARBA" id="ARBA00023157"/>
    </source>
</evidence>
<keyword evidence="4" id="KW-0472">Membrane</keyword>
<accession>A0ABM3F208</accession>
<keyword evidence="3" id="KW-0175">Coiled coil</keyword>